<keyword evidence="3" id="KW-1185">Reference proteome</keyword>
<evidence type="ECO:0000313" key="2">
    <source>
        <dbReference type="EMBL" id="AOZ98832.1"/>
    </source>
</evidence>
<gene>
    <name evidence="2" type="ORF">BIW12_04950</name>
</gene>
<dbReference type="KEGG" id="fcm:BIW12_04950"/>
<evidence type="ECO:0000313" key="3">
    <source>
        <dbReference type="Proteomes" id="UP000178198"/>
    </source>
</evidence>
<dbReference type="RefSeq" id="WP_071184080.1">
    <property type="nucleotide sequence ID" value="NZ_CP017774.1"/>
</dbReference>
<evidence type="ECO:0000256" key="1">
    <source>
        <dbReference type="SAM" id="SignalP"/>
    </source>
</evidence>
<sequence length="399" mass="45341">MRNYNLIFKSLSVFFLFSILANAQNKSATISVKNNLDFLRKEIVVVSGKQLSDLIKGNKANDLRIKKEGTQQYVVLQWIDFDQDGVAYELLFQAEVPAKAKANYQVVFDGNIPLAESRIATYSRFVPERTDDYAWENDKVAFRTYGPDAQKRVEEKRQEGTLTSGIDLWLKRTDKPIINKWYAENAKKSGYYHIDHGEGYDPYQVGPSRGTGGTGIWEDNKLLVSKNFVSYKTIAVGPLRTVFELQYAAYSPYEVKETKRISLDLGSNFSKFEISIDVQKALPNYTTGITLHENKGEVKINKKEGWFRHAEKIDGVLLGEGIVLNPKLVNDAFSNVSKEKDRSDLLVVMQPKENKLTYYAGFAWQKSGQISNESDWDALLQKKAKMLANPLRVTIKGDK</sequence>
<dbReference type="AlphaFoldDB" id="A0A1D9P8H6"/>
<reference evidence="2 3" key="1">
    <citation type="submission" date="2016-10" db="EMBL/GenBank/DDBJ databases">
        <title>Complete Genome Sequence of Flavobacterium sp. PK15.</title>
        <authorList>
            <person name="Ekwe A."/>
            <person name="Kim S.B."/>
        </authorList>
    </citation>
    <scope>NUCLEOTIDE SEQUENCE [LARGE SCALE GENOMIC DNA]</scope>
    <source>
        <strain evidence="2 3">PK15</strain>
    </source>
</reference>
<dbReference type="InterPro" id="IPR032342">
    <property type="entry name" value="DUF4861"/>
</dbReference>
<dbReference type="EMBL" id="CP017774">
    <property type="protein sequence ID" value="AOZ98832.1"/>
    <property type="molecule type" value="Genomic_DNA"/>
</dbReference>
<dbReference type="Pfam" id="PF16153">
    <property type="entry name" value="DUF4861"/>
    <property type="match status" value="1"/>
</dbReference>
<feature type="signal peptide" evidence="1">
    <location>
        <begin position="1"/>
        <end position="23"/>
    </location>
</feature>
<accession>A0A1D9P8H6</accession>
<protein>
    <submittedName>
        <fullName evidence="2">DUF4861 domain-containing protein</fullName>
    </submittedName>
</protein>
<dbReference type="STRING" id="1306519.BIW12_04950"/>
<organism evidence="2 3">
    <name type="scientific">Flavobacterium commune</name>
    <dbReference type="NCBI Taxonomy" id="1306519"/>
    <lineage>
        <taxon>Bacteria</taxon>
        <taxon>Pseudomonadati</taxon>
        <taxon>Bacteroidota</taxon>
        <taxon>Flavobacteriia</taxon>
        <taxon>Flavobacteriales</taxon>
        <taxon>Flavobacteriaceae</taxon>
        <taxon>Flavobacterium</taxon>
    </lineage>
</organism>
<proteinExistence type="predicted"/>
<dbReference type="Proteomes" id="UP000178198">
    <property type="component" value="Chromosome"/>
</dbReference>
<feature type="chain" id="PRO_5009444313" evidence="1">
    <location>
        <begin position="24"/>
        <end position="399"/>
    </location>
</feature>
<keyword evidence="1" id="KW-0732">Signal</keyword>
<dbReference type="OrthoDB" id="9800230at2"/>
<name>A0A1D9P8H6_9FLAO</name>